<dbReference type="AlphaFoldDB" id="A0A4Z2G7Z8"/>
<keyword evidence="3" id="KW-1185">Reference proteome</keyword>
<reference evidence="2 3" key="1">
    <citation type="submission" date="2019-03" db="EMBL/GenBank/DDBJ databases">
        <title>First draft genome of Liparis tanakae, snailfish: a comprehensive survey of snailfish specific genes.</title>
        <authorList>
            <person name="Kim W."/>
            <person name="Song I."/>
            <person name="Jeong J.-H."/>
            <person name="Kim D."/>
            <person name="Kim S."/>
            <person name="Ryu S."/>
            <person name="Song J.Y."/>
            <person name="Lee S.K."/>
        </authorList>
    </citation>
    <scope>NUCLEOTIDE SEQUENCE [LARGE SCALE GENOMIC DNA]</scope>
    <source>
        <tissue evidence="2">Muscle</tissue>
    </source>
</reference>
<evidence type="ECO:0000313" key="3">
    <source>
        <dbReference type="Proteomes" id="UP000314294"/>
    </source>
</evidence>
<feature type="region of interest" description="Disordered" evidence="1">
    <location>
        <begin position="1"/>
        <end position="23"/>
    </location>
</feature>
<evidence type="ECO:0000313" key="2">
    <source>
        <dbReference type="EMBL" id="TNN49063.1"/>
    </source>
</evidence>
<name>A0A4Z2G7Z8_9TELE</name>
<comment type="caution">
    <text evidence="2">The sequence shown here is derived from an EMBL/GenBank/DDBJ whole genome shotgun (WGS) entry which is preliminary data.</text>
</comment>
<protein>
    <submittedName>
        <fullName evidence="2">Uncharacterized protein</fullName>
    </submittedName>
</protein>
<organism evidence="2 3">
    <name type="scientific">Liparis tanakae</name>
    <name type="common">Tanaka's snailfish</name>
    <dbReference type="NCBI Taxonomy" id="230148"/>
    <lineage>
        <taxon>Eukaryota</taxon>
        <taxon>Metazoa</taxon>
        <taxon>Chordata</taxon>
        <taxon>Craniata</taxon>
        <taxon>Vertebrata</taxon>
        <taxon>Euteleostomi</taxon>
        <taxon>Actinopterygii</taxon>
        <taxon>Neopterygii</taxon>
        <taxon>Teleostei</taxon>
        <taxon>Neoteleostei</taxon>
        <taxon>Acanthomorphata</taxon>
        <taxon>Eupercaria</taxon>
        <taxon>Perciformes</taxon>
        <taxon>Cottioidei</taxon>
        <taxon>Cottales</taxon>
        <taxon>Liparidae</taxon>
        <taxon>Liparis</taxon>
    </lineage>
</organism>
<accession>A0A4Z2G7Z8</accession>
<feature type="compositionally biased region" description="Basic and acidic residues" evidence="1">
    <location>
        <begin position="13"/>
        <end position="23"/>
    </location>
</feature>
<evidence type="ECO:0000256" key="1">
    <source>
        <dbReference type="SAM" id="MobiDB-lite"/>
    </source>
</evidence>
<sequence>MLSSAENEGGEAEEGRVERRYVYGEKDRENKRRIETNDSKGRQSKECQVQKGIMFVCPLTVTGCGWMSPLSPCRFDRRRRRRHRRLSLSSLRPICFLTPEFTSKINMLLLKGEVRVEERRKNDVMC</sequence>
<dbReference type="Proteomes" id="UP000314294">
    <property type="component" value="Unassembled WGS sequence"/>
</dbReference>
<dbReference type="EMBL" id="SRLO01000671">
    <property type="protein sequence ID" value="TNN49063.1"/>
    <property type="molecule type" value="Genomic_DNA"/>
</dbReference>
<proteinExistence type="predicted"/>
<gene>
    <name evidence="2" type="ORF">EYF80_040742</name>
</gene>